<dbReference type="InterPro" id="IPR029753">
    <property type="entry name" value="D-isomer_DH_CS"/>
</dbReference>
<dbReference type="InterPro" id="IPR006139">
    <property type="entry name" value="D-isomer_2_OHA_DH_cat_dom"/>
</dbReference>
<evidence type="ECO:0000256" key="3">
    <source>
        <dbReference type="ARBA" id="ARBA00005854"/>
    </source>
</evidence>
<keyword evidence="7 12" id="KW-0560">Oxidoreductase</keyword>
<dbReference type="RefSeq" id="WP_037300707.1">
    <property type="nucleotide sequence ID" value="NZ_ATAX01000032.1"/>
</dbReference>
<dbReference type="AlphaFoldDB" id="W7UV35"/>
<evidence type="ECO:0000313" key="15">
    <source>
        <dbReference type="Proteomes" id="UP000019365"/>
    </source>
</evidence>
<name>W7UV35_RUMFL</name>
<dbReference type="InterPro" id="IPR045865">
    <property type="entry name" value="ACT-like_dom_sf"/>
</dbReference>
<comment type="caution">
    <text evidence="14">The sequence shown here is derived from an EMBL/GenBank/DDBJ whole genome shotgun (WGS) entry which is preliminary data.</text>
</comment>
<dbReference type="Gene3D" id="3.30.70.260">
    <property type="match status" value="1"/>
</dbReference>
<dbReference type="InterPro" id="IPR006140">
    <property type="entry name" value="D-isomer_DH_NAD-bd"/>
</dbReference>
<evidence type="ECO:0000256" key="12">
    <source>
        <dbReference type="RuleBase" id="RU003719"/>
    </source>
</evidence>
<dbReference type="Proteomes" id="UP000019365">
    <property type="component" value="Unassembled WGS sequence"/>
</dbReference>
<accession>W7UV35</accession>
<keyword evidence="8" id="KW-0520">NAD</keyword>
<dbReference type="InterPro" id="IPR002912">
    <property type="entry name" value="ACT_dom"/>
</dbReference>
<dbReference type="Gene3D" id="3.40.50.720">
    <property type="entry name" value="NAD(P)-binding Rossmann-like Domain"/>
    <property type="match status" value="2"/>
</dbReference>
<evidence type="ECO:0000256" key="7">
    <source>
        <dbReference type="ARBA" id="ARBA00023002"/>
    </source>
</evidence>
<dbReference type="CDD" id="cd12174">
    <property type="entry name" value="PGDH_like_3"/>
    <property type="match status" value="1"/>
</dbReference>
<evidence type="ECO:0000256" key="9">
    <source>
        <dbReference type="ARBA" id="ARBA00030455"/>
    </source>
</evidence>
<dbReference type="PROSITE" id="PS00065">
    <property type="entry name" value="D_2_HYDROXYACID_DH_1"/>
    <property type="match status" value="1"/>
</dbReference>
<protein>
    <recommendedName>
        <fullName evidence="6">D-3-phosphoglycerate dehydrogenase</fullName>
        <ecNumber evidence="4">1.1.1.399</ecNumber>
        <ecNumber evidence="5">1.1.1.95</ecNumber>
    </recommendedName>
    <alternativeName>
        <fullName evidence="9">2-oxoglutarate reductase</fullName>
    </alternativeName>
</protein>
<dbReference type="SUPFAM" id="SSF51735">
    <property type="entry name" value="NAD(P)-binding Rossmann-fold domains"/>
    <property type="match status" value="1"/>
</dbReference>
<sequence>MYKIQTLNKISEIGTDVFDKSKYSISDDCANPEAIMVRSAKMHDMQFGDNLLAIARAGAGVNNIPVERCAQEGICVFNTPGANSNAVKELAICALLLSSRKIVEAASWAASLKGTPDAPKTVEGGKSKFAGPEIAGKTLGIIGLGAIGGKIANAAEALGMKVIGYDPYLSIGAALHLEPSVKIVTDINEIYANSDYITIHMPYTPQTKNTIDTDQIAMMKDGVRLINLARGELINSEAVVKAIADGKVAKYVTDFADDVVLGVENVIVLPHLGASTPESEDNCAVMAAEELIDYIENGNIKNSVNLPNASMNAVGTKICVIHKNVPTTIASITTAVGNEGINIENMVNASKKDFAYTMLDVTGDVPPTVEGKINAVDGVIRVRIIK</sequence>
<dbReference type="GO" id="GO:0051287">
    <property type="term" value="F:NAD binding"/>
    <property type="evidence" value="ECO:0007669"/>
    <property type="project" value="InterPro"/>
</dbReference>
<comment type="pathway">
    <text evidence="2">Amino-acid biosynthesis; L-serine biosynthesis; L-serine from 3-phospho-D-glycerate: step 1/3.</text>
</comment>
<dbReference type="EC" id="1.1.1.95" evidence="5"/>
<comment type="function">
    <text evidence="1">Catalyzes the reversible oxidation of 3-phospho-D-glycerate to 3-phosphonooxypyruvate, the first step of the phosphorylated L-serine biosynthesis pathway. Also catalyzes the reversible oxidation of 2-hydroxyglutarate to 2-oxoglutarate.</text>
</comment>
<organism evidence="14 15">
    <name type="scientific">Ruminococcus flavefaciens 007c</name>
    <dbReference type="NCBI Taxonomy" id="1341157"/>
    <lineage>
        <taxon>Bacteria</taxon>
        <taxon>Bacillati</taxon>
        <taxon>Bacillota</taxon>
        <taxon>Clostridia</taxon>
        <taxon>Eubacteriales</taxon>
        <taxon>Oscillospiraceae</taxon>
        <taxon>Ruminococcus</taxon>
    </lineage>
</organism>
<keyword evidence="15" id="KW-1185">Reference proteome</keyword>
<evidence type="ECO:0000259" key="13">
    <source>
        <dbReference type="PROSITE" id="PS51671"/>
    </source>
</evidence>
<evidence type="ECO:0000256" key="6">
    <source>
        <dbReference type="ARBA" id="ARBA00021582"/>
    </source>
</evidence>
<reference evidence="14 15" key="1">
    <citation type="journal article" date="2014" name="PLoS ONE">
        <title>Rumen cellulosomics: divergent fiber-degrading strategies revealed by comparative genome-wide analysis of six ruminococcal strains.</title>
        <authorList>
            <person name="Dassa B."/>
            <person name="Borovok I."/>
            <person name="Ruimy-Israeli V."/>
            <person name="Lamed R."/>
            <person name="Flint H.J."/>
            <person name="Duncan S.H."/>
            <person name="Henrissat B."/>
            <person name="Coutinho P."/>
            <person name="Morrison M."/>
            <person name="Mosoni P."/>
            <person name="Yeoman C.J."/>
            <person name="White B.A."/>
            <person name="Bayer E.A."/>
        </authorList>
    </citation>
    <scope>NUCLEOTIDE SEQUENCE [LARGE SCALE GENOMIC DNA]</scope>
    <source>
        <strain evidence="14 15">007c</strain>
    </source>
</reference>
<dbReference type="UniPathway" id="UPA00135">
    <property type="reaction ID" value="UER00196"/>
</dbReference>
<evidence type="ECO:0000256" key="5">
    <source>
        <dbReference type="ARBA" id="ARBA00013143"/>
    </source>
</evidence>
<comment type="similarity">
    <text evidence="3 12">Belongs to the D-isomer specific 2-hydroxyacid dehydrogenase family.</text>
</comment>
<dbReference type="InterPro" id="IPR029752">
    <property type="entry name" value="D-isomer_DH_CS1"/>
</dbReference>
<dbReference type="EMBL" id="ATAX01000032">
    <property type="protein sequence ID" value="EWM52655.1"/>
    <property type="molecule type" value="Genomic_DNA"/>
</dbReference>
<dbReference type="PANTHER" id="PTHR42938">
    <property type="entry name" value="FORMATE DEHYDROGENASE 1"/>
    <property type="match status" value="1"/>
</dbReference>
<gene>
    <name evidence="14" type="ORF">RF007C_00720</name>
</gene>
<evidence type="ECO:0000256" key="8">
    <source>
        <dbReference type="ARBA" id="ARBA00023027"/>
    </source>
</evidence>
<dbReference type="PROSITE" id="PS51671">
    <property type="entry name" value="ACT"/>
    <property type="match status" value="1"/>
</dbReference>
<dbReference type="GO" id="GO:0004617">
    <property type="term" value="F:phosphoglycerate dehydrogenase activity"/>
    <property type="evidence" value="ECO:0007669"/>
    <property type="project" value="UniProtKB-EC"/>
</dbReference>
<evidence type="ECO:0000256" key="4">
    <source>
        <dbReference type="ARBA" id="ARBA00013001"/>
    </source>
</evidence>
<evidence type="ECO:0000256" key="1">
    <source>
        <dbReference type="ARBA" id="ARBA00003800"/>
    </source>
</evidence>
<dbReference type="InterPro" id="IPR036291">
    <property type="entry name" value="NAD(P)-bd_dom_sf"/>
</dbReference>
<dbReference type="OrthoDB" id="9805416at2"/>
<dbReference type="PANTHER" id="PTHR42938:SF47">
    <property type="entry name" value="HYDROXYPYRUVATE REDUCTASE"/>
    <property type="match status" value="1"/>
</dbReference>
<dbReference type="Pfam" id="PF02826">
    <property type="entry name" value="2-Hacid_dh_C"/>
    <property type="match status" value="1"/>
</dbReference>
<comment type="catalytic activity">
    <reaction evidence="11">
        <text>(2R)-3-phosphoglycerate + NAD(+) = 3-phosphooxypyruvate + NADH + H(+)</text>
        <dbReference type="Rhea" id="RHEA:12641"/>
        <dbReference type="ChEBI" id="CHEBI:15378"/>
        <dbReference type="ChEBI" id="CHEBI:18110"/>
        <dbReference type="ChEBI" id="CHEBI:57540"/>
        <dbReference type="ChEBI" id="CHEBI:57945"/>
        <dbReference type="ChEBI" id="CHEBI:58272"/>
        <dbReference type="EC" id="1.1.1.95"/>
    </reaction>
</comment>
<dbReference type="Pfam" id="PF00389">
    <property type="entry name" value="2-Hacid_dh"/>
    <property type="match status" value="1"/>
</dbReference>
<evidence type="ECO:0000256" key="10">
    <source>
        <dbReference type="ARBA" id="ARBA00048126"/>
    </source>
</evidence>
<feature type="domain" description="ACT" evidence="13">
    <location>
        <begin position="317"/>
        <end position="386"/>
    </location>
</feature>
<dbReference type="SUPFAM" id="SSF55021">
    <property type="entry name" value="ACT-like"/>
    <property type="match status" value="1"/>
</dbReference>
<evidence type="ECO:0000256" key="11">
    <source>
        <dbReference type="ARBA" id="ARBA00048731"/>
    </source>
</evidence>
<evidence type="ECO:0000256" key="2">
    <source>
        <dbReference type="ARBA" id="ARBA00005216"/>
    </source>
</evidence>
<dbReference type="SUPFAM" id="SSF52283">
    <property type="entry name" value="Formate/glycerate dehydrogenase catalytic domain-like"/>
    <property type="match status" value="1"/>
</dbReference>
<dbReference type="PROSITE" id="PS00671">
    <property type="entry name" value="D_2_HYDROXYACID_DH_3"/>
    <property type="match status" value="1"/>
</dbReference>
<comment type="catalytic activity">
    <reaction evidence="10">
        <text>(R)-2-hydroxyglutarate + NAD(+) = 2-oxoglutarate + NADH + H(+)</text>
        <dbReference type="Rhea" id="RHEA:49612"/>
        <dbReference type="ChEBI" id="CHEBI:15378"/>
        <dbReference type="ChEBI" id="CHEBI:15801"/>
        <dbReference type="ChEBI" id="CHEBI:16810"/>
        <dbReference type="ChEBI" id="CHEBI:57540"/>
        <dbReference type="ChEBI" id="CHEBI:57945"/>
        <dbReference type="EC" id="1.1.1.399"/>
    </reaction>
</comment>
<evidence type="ECO:0000313" key="14">
    <source>
        <dbReference type="EMBL" id="EWM52655.1"/>
    </source>
</evidence>
<dbReference type="EC" id="1.1.1.399" evidence="4"/>
<dbReference type="PATRIC" id="fig|1341157.4.peg.2699"/>
<proteinExistence type="inferred from homology"/>
<dbReference type="eggNOG" id="COG0111">
    <property type="taxonomic scope" value="Bacteria"/>
</dbReference>